<gene>
    <name evidence="1" type="ORF">GGR20_000105</name>
</gene>
<organism evidence="1 2">
    <name type="scientific">Devosia subaequoris</name>
    <dbReference type="NCBI Taxonomy" id="395930"/>
    <lineage>
        <taxon>Bacteria</taxon>
        <taxon>Pseudomonadati</taxon>
        <taxon>Pseudomonadota</taxon>
        <taxon>Alphaproteobacteria</taxon>
        <taxon>Hyphomicrobiales</taxon>
        <taxon>Devosiaceae</taxon>
        <taxon>Devosia</taxon>
    </lineage>
</organism>
<dbReference type="InterPro" id="IPR010699">
    <property type="entry name" value="DUF1275"/>
</dbReference>
<dbReference type="RefSeq" id="WP_420827415.1">
    <property type="nucleotide sequence ID" value="NZ_JACIEW010000001.1"/>
</dbReference>
<keyword evidence="2" id="KW-1185">Reference proteome</keyword>
<evidence type="ECO:0000313" key="2">
    <source>
        <dbReference type="Proteomes" id="UP000547011"/>
    </source>
</evidence>
<dbReference type="AlphaFoldDB" id="A0A7W6NA39"/>
<dbReference type="Proteomes" id="UP000547011">
    <property type="component" value="Unassembled WGS sequence"/>
</dbReference>
<protein>
    <submittedName>
        <fullName evidence="1">Uncharacterized membrane protein YoaK (UPF0700 family)</fullName>
    </submittedName>
</protein>
<proteinExistence type="predicted"/>
<dbReference type="EMBL" id="JACIEW010000001">
    <property type="protein sequence ID" value="MBB4050487.1"/>
    <property type="molecule type" value="Genomic_DNA"/>
</dbReference>
<name>A0A7W6NA39_9HYPH</name>
<reference evidence="1 2" key="1">
    <citation type="submission" date="2020-08" db="EMBL/GenBank/DDBJ databases">
        <title>Genomic Encyclopedia of Type Strains, Phase IV (KMG-IV): sequencing the most valuable type-strain genomes for metagenomic binning, comparative biology and taxonomic classification.</title>
        <authorList>
            <person name="Goeker M."/>
        </authorList>
    </citation>
    <scope>NUCLEOTIDE SEQUENCE [LARGE SCALE GENOMIC DNA]</scope>
    <source>
        <strain evidence="1 2">DSM 23447</strain>
    </source>
</reference>
<evidence type="ECO:0000313" key="1">
    <source>
        <dbReference type="EMBL" id="MBB4050487.1"/>
    </source>
</evidence>
<dbReference type="Pfam" id="PF06912">
    <property type="entry name" value="DUF1275"/>
    <property type="match status" value="1"/>
</dbReference>
<comment type="caution">
    <text evidence="1">The sequence shown here is derived from an EMBL/GenBank/DDBJ whole genome shotgun (WGS) entry which is preliminary data.</text>
</comment>
<accession>A0A7W6NA39</accession>
<sequence>MTPSRHLALGMVLTATAGLVDAAGFIELGGYFTSFMSGNTTQAGAALVDGSSGSG</sequence>